<evidence type="ECO:0000259" key="1">
    <source>
        <dbReference type="Pfam" id="PF00535"/>
    </source>
</evidence>
<reference evidence="2 3" key="1">
    <citation type="submission" date="2019-03" db="EMBL/GenBank/DDBJ databases">
        <title>Genomic Encyclopedia of Type Strains, Phase III (KMG-III): the genomes of soil and plant-associated and newly described type strains.</title>
        <authorList>
            <person name="Whitman W."/>
        </authorList>
    </citation>
    <scope>NUCLEOTIDE SEQUENCE [LARGE SCALE GENOMIC DNA]</scope>
    <source>
        <strain evidence="2 3">CECT 8446</strain>
    </source>
</reference>
<keyword evidence="2" id="KW-0808">Transferase</keyword>
<dbReference type="AlphaFoldDB" id="A0A4R6T9D3"/>
<feature type="domain" description="Glycosyltransferase 2-like" evidence="1">
    <location>
        <begin position="7"/>
        <end position="186"/>
    </location>
</feature>
<protein>
    <submittedName>
        <fullName evidence="2">Glycosyltransferase involved in cell wall biosynthesis</fullName>
    </submittedName>
</protein>
<accession>A0A4R6T9D3</accession>
<keyword evidence="3" id="KW-1185">Reference proteome</keyword>
<dbReference type="EMBL" id="SNYF01000005">
    <property type="protein sequence ID" value="TDQ19376.1"/>
    <property type="molecule type" value="Genomic_DNA"/>
</dbReference>
<dbReference type="InterPro" id="IPR029044">
    <property type="entry name" value="Nucleotide-diphossugar_trans"/>
</dbReference>
<dbReference type="Proteomes" id="UP000294535">
    <property type="component" value="Unassembled WGS sequence"/>
</dbReference>
<dbReference type="InterPro" id="IPR050834">
    <property type="entry name" value="Glycosyltransf_2"/>
</dbReference>
<organism evidence="2 3">
    <name type="scientific">Algoriphagus boseongensis</name>
    <dbReference type="NCBI Taxonomy" id="1442587"/>
    <lineage>
        <taxon>Bacteria</taxon>
        <taxon>Pseudomonadati</taxon>
        <taxon>Bacteroidota</taxon>
        <taxon>Cytophagia</taxon>
        <taxon>Cytophagales</taxon>
        <taxon>Cyclobacteriaceae</taxon>
        <taxon>Algoriphagus</taxon>
    </lineage>
</organism>
<gene>
    <name evidence="2" type="ORF">DFQ04_1197</name>
</gene>
<name>A0A4R6T9D3_9BACT</name>
<dbReference type="Gene3D" id="3.90.550.10">
    <property type="entry name" value="Spore Coat Polysaccharide Biosynthesis Protein SpsA, Chain A"/>
    <property type="match status" value="1"/>
</dbReference>
<sequence>MSTSVQVIIPNYNHASYLAERLKSIALQTYGTFQAVVLDDFSADTSRDIIDAFVITDPRFSKYYNTVNSGSTFVQWNKGVAMARSEYIWIAESDDSADPLLLQTLIAKLGADPEIVLAYCQSNRMNAEGEVTGSWLDFTADLDPEGLFTTDFIMDGKEYIQRFLIHRNTIPNASAVLFRKSVFEKVGGALVNLKTNGDWLTWLKMLCFGKVAFVAASYNYFRYHNKSVIAKAHQTEHKNTYREQYDTVMRREFVSFLKQHAIGLSPKLLQTNQYYISLDLGHKGLYELKSGQFFMGWKHVLIASFYPKMQSGFIKKALGLL</sequence>
<dbReference type="SUPFAM" id="SSF53448">
    <property type="entry name" value="Nucleotide-diphospho-sugar transferases"/>
    <property type="match status" value="1"/>
</dbReference>
<dbReference type="OrthoDB" id="9815829at2"/>
<dbReference type="PANTHER" id="PTHR43685:SF2">
    <property type="entry name" value="GLYCOSYLTRANSFERASE 2-LIKE DOMAIN-CONTAINING PROTEIN"/>
    <property type="match status" value="1"/>
</dbReference>
<proteinExistence type="predicted"/>
<dbReference type="RefSeq" id="WP_133553625.1">
    <property type="nucleotide sequence ID" value="NZ_SNYF01000005.1"/>
</dbReference>
<dbReference type="GO" id="GO:0016740">
    <property type="term" value="F:transferase activity"/>
    <property type="evidence" value="ECO:0007669"/>
    <property type="project" value="UniProtKB-KW"/>
</dbReference>
<evidence type="ECO:0000313" key="3">
    <source>
        <dbReference type="Proteomes" id="UP000294535"/>
    </source>
</evidence>
<dbReference type="InterPro" id="IPR001173">
    <property type="entry name" value="Glyco_trans_2-like"/>
</dbReference>
<dbReference type="CDD" id="cd00761">
    <property type="entry name" value="Glyco_tranf_GTA_type"/>
    <property type="match status" value="1"/>
</dbReference>
<dbReference type="PANTHER" id="PTHR43685">
    <property type="entry name" value="GLYCOSYLTRANSFERASE"/>
    <property type="match status" value="1"/>
</dbReference>
<comment type="caution">
    <text evidence="2">The sequence shown here is derived from an EMBL/GenBank/DDBJ whole genome shotgun (WGS) entry which is preliminary data.</text>
</comment>
<dbReference type="Pfam" id="PF00535">
    <property type="entry name" value="Glycos_transf_2"/>
    <property type="match status" value="1"/>
</dbReference>
<evidence type="ECO:0000313" key="2">
    <source>
        <dbReference type="EMBL" id="TDQ19376.1"/>
    </source>
</evidence>